<dbReference type="Pfam" id="PF03640">
    <property type="entry name" value="Lipoprotein_15"/>
    <property type="match status" value="1"/>
</dbReference>
<comment type="caution">
    <text evidence="2">The sequence shown here is derived from an EMBL/GenBank/DDBJ whole genome shotgun (WGS) entry which is preliminary data.</text>
</comment>
<dbReference type="Proteomes" id="UP000826651">
    <property type="component" value="Unassembled WGS sequence"/>
</dbReference>
<reference evidence="2 3" key="1">
    <citation type="submission" date="2021-04" db="EMBL/GenBank/DDBJ databases">
        <title>Ruania sp. nov., isolated from sandy soil of mangrove forest.</title>
        <authorList>
            <person name="Ge X."/>
            <person name="Huang R."/>
            <person name="Liu W."/>
        </authorList>
    </citation>
    <scope>NUCLEOTIDE SEQUENCE [LARGE SCALE GENOMIC DNA]</scope>
    <source>
        <strain evidence="2 3">N2-46</strain>
    </source>
</reference>
<dbReference type="EMBL" id="JAGSHT010000002">
    <property type="protein sequence ID" value="MBZ2194970.1"/>
    <property type="molecule type" value="Genomic_DNA"/>
</dbReference>
<protein>
    <recommendedName>
        <fullName evidence="4">Lipoprotein with Yx(FWY)xxD motif</fullName>
    </recommendedName>
</protein>
<keyword evidence="3" id="KW-1185">Reference proteome</keyword>
<name>A0ABS7S3Q0_9MICO</name>
<gene>
    <name evidence="2" type="ORF">KCQ71_02300</name>
</gene>
<dbReference type="RefSeq" id="WP_223402411.1">
    <property type="nucleotide sequence ID" value="NZ_JAGSHT010000002.1"/>
</dbReference>
<sequence length="190" mass="19162">MSTITQPRHEWLPRVALAATLAAVLAGCGGGGSEGGGGGYGGGQPTQEPEGTADPGATTVLVEDASGASLLTDADGRTLYVSEQEQGESLCTSAECTAVWIPLTVPEGETPTGPSELTGTLDTLPVQDGLEQVTLDDRPLYTFAFDTSGGETSGEGVTDTFDGVTFTWHAATADGSQVEPGTTDDGGSGY</sequence>
<dbReference type="PANTHER" id="PTHR39335">
    <property type="entry name" value="BLL4220 PROTEIN"/>
    <property type="match status" value="1"/>
</dbReference>
<feature type="region of interest" description="Disordered" evidence="1">
    <location>
        <begin position="36"/>
        <end position="57"/>
    </location>
</feature>
<evidence type="ECO:0008006" key="4">
    <source>
        <dbReference type="Google" id="ProtNLM"/>
    </source>
</evidence>
<dbReference type="PANTHER" id="PTHR39335:SF1">
    <property type="entry name" value="BLL4220 PROTEIN"/>
    <property type="match status" value="1"/>
</dbReference>
<evidence type="ECO:0000256" key="1">
    <source>
        <dbReference type="SAM" id="MobiDB-lite"/>
    </source>
</evidence>
<dbReference type="InterPro" id="IPR005297">
    <property type="entry name" value="Lipoprotein_repeat"/>
</dbReference>
<evidence type="ECO:0000313" key="3">
    <source>
        <dbReference type="Proteomes" id="UP000826651"/>
    </source>
</evidence>
<organism evidence="2 3">
    <name type="scientific">Occultella gossypii</name>
    <dbReference type="NCBI Taxonomy" id="2800820"/>
    <lineage>
        <taxon>Bacteria</taxon>
        <taxon>Bacillati</taxon>
        <taxon>Actinomycetota</taxon>
        <taxon>Actinomycetes</taxon>
        <taxon>Micrococcales</taxon>
        <taxon>Ruaniaceae</taxon>
        <taxon>Occultella</taxon>
    </lineage>
</organism>
<accession>A0ABS7S3Q0</accession>
<proteinExistence type="predicted"/>
<evidence type="ECO:0000313" key="2">
    <source>
        <dbReference type="EMBL" id="MBZ2194970.1"/>
    </source>
</evidence>